<sequence length="157" mass="16750">MTFLQSPFSEFALFLLICAFAGALFVRLRQPVLIAYIVVGIALGPTGFGLVAAHDQIDLLAQIGVTVLLFVVGLKLDLNHLRRIGTVALATGLGQLGFTVAFGFALILLLGKAPMEALYVAVALTFSSTIIIVKLLSDKREIDSLHGRIAVGFLIVQ</sequence>
<comment type="caution">
    <text evidence="9">The sequence shown here is derived from an EMBL/GenBank/DDBJ whole genome shotgun (WGS) entry which is preliminary data.</text>
</comment>
<dbReference type="Proteomes" id="UP000064243">
    <property type="component" value="Unassembled WGS sequence"/>
</dbReference>
<keyword evidence="3" id="KW-0813">Transport</keyword>
<accession>A0A106BJP3</accession>
<dbReference type="Pfam" id="PF00999">
    <property type="entry name" value="Na_H_Exchanger"/>
    <property type="match status" value="1"/>
</dbReference>
<evidence type="ECO:0000256" key="5">
    <source>
        <dbReference type="ARBA" id="ARBA00022989"/>
    </source>
</evidence>
<evidence type="ECO:0000256" key="1">
    <source>
        <dbReference type="ARBA" id="ARBA00004141"/>
    </source>
</evidence>
<comment type="subcellular location">
    <subcellularLocation>
        <location evidence="1">Membrane</location>
        <topology evidence="1">Multi-pass membrane protein</topology>
    </subcellularLocation>
</comment>
<dbReference type="PANTHER" id="PTHR42751">
    <property type="entry name" value="SODIUM/HYDROGEN EXCHANGER FAMILY/TRKA DOMAIN PROTEIN"/>
    <property type="match status" value="1"/>
</dbReference>
<reference evidence="9 10" key="1">
    <citation type="journal article" date="2015" name="Appl. Environ. Microbiol.">
        <title>Aerobic and Anaerobic Thiosulfate Oxidation by a Cold-Adapted, Subglacial Chemoautotroph.</title>
        <authorList>
            <person name="Harrold Z.R."/>
            <person name="Skidmore M.L."/>
            <person name="Hamilton T.L."/>
            <person name="Desch L."/>
            <person name="Amada K."/>
            <person name="van Gelder W."/>
            <person name="Glover K."/>
            <person name="Roden E.E."/>
            <person name="Boyd E.S."/>
        </authorList>
    </citation>
    <scope>NUCLEOTIDE SEQUENCE [LARGE SCALE GENOMIC DNA]</scope>
    <source>
        <strain evidence="9 10">RG</strain>
    </source>
</reference>
<organism evidence="9 10">
    <name type="scientific">Thiobacillus denitrificans</name>
    <dbReference type="NCBI Taxonomy" id="36861"/>
    <lineage>
        <taxon>Bacteria</taxon>
        <taxon>Pseudomonadati</taxon>
        <taxon>Pseudomonadota</taxon>
        <taxon>Betaproteobacteria</taxon>
        <taxon>Nitrosomonadales</taxon>
        <taxon>Thiobacillaceae</taxon>
        <taxon>Thiobacillus</taxon>
    </lineage>
</organism>
<gene>
    <name evidence="9" type="ORF">ABW22_13685</name>
</gene>
<dbReference type="GO" id="GO:0015297">
    <property type="term" value="F:antiporter activity"/>
    <property type="evidence" value="ECO:0007669"/>
    <property type="project" value="InterPro"/>
</dbReference>
<feature type="transmembrane region" description="Helical" evidence="7">
    <location>
        <begin position="6"/>
        <end position="26"/>
    </location>
</feature>
<dbReference type="AlphaFoldDB" id="A0A106BJP3"/>
<dbReference type="GO" id="GO:0016020">
    <property type="term" value="C:membrane"/>
    <property type="evidence" value="ECO:0007669"/>
    <property type="project" value="UniProtKB-SubCell"/>
</dbReference>
<evidence type="ECO:0000259" key="8">
    <source>
        <dbReference type="Pfam" id="PF00999"/>
    </source>
</evidence>
<dbReference type="EMBL" id="LDUG01000040">
    <property type="protein sequence ID" value="KVW93701.1"/>
    <property type="molecule type" value="Genomic_DNA"/>
</dbReference>
<dbReference type="RefSeq" id="WP_193393309.1">
    <property type="nucleotide sequence ID" value="NZ_LDUG01000040.1"/>
</dbReference>
<feature type="domain" description="Cation/H+ exchanger transmembrane" evidence="8">
    <location>
        <begin position="16"/>
        <end position="157"/>
    </location>
</feature>
<proteinExistence type="inferred from homology"/>
<feature type="transmembrane region" description="Helical" evidence="7">
    <location>
        <begin position="88"/>
        <end position="111"/>
    </location>
</feature>
<keyword evidence="10" id="KW-1185">Reference proteome</keyword>
<feature type="transmembrane region" description="Helical" evidence="7">
    <location>
        <begin position="33"/>
        <end position="53"/>
    </location>
</feature>
<keyword evidence="4 7" id="KW-0812">Transmembrane</keyword>
<evidence type="ECO:0000313" key="9">
    <source>
        <dbReference type="EMBL" id="KVW93701.1"/>
    </source>
</evidence>
<comment type="similarity">
    <text evidence="2">Belongs to the monovalent cation:proton antiporter 2 (CPA2) transporter (TC 2.A.37) family.</text>
</comment>
<protein>
    <submittedName>
        <fullName evidence="9">Sodium:proton exchanger</fullName>
    </submittedName>
</protein>
<evidence type="ECO:0000256" key="4">
    <source>
        <dbReference type="ARBA" id="ARBA00022692"/>
    </source>
</evidence>
<dbReference type="PANTHER" id="PTHR42751:SF3">
    <property type="entry name" value="SODIUM_GLUTAMATE SYMPORTER"/>
    <property type="match status" value="1"/>
</dbReference>
<evidence type="ECO:0000313" key="10">
    <source>
        <dbReference type="Proteomes" id="UP000064243"/>
    </source>
</evidence>
<evidence type="ECO:0000256" key="2">
    <source>
        <dbReference type="ARBA" id="ARBA00005551"/>
    </source>
</evidence>
<feature type="transmembrane region" description="Helical" evidence="7">
    <location>
        <begin position="117"/>
        <end position="136"/>
    </location>
</feature>
<evidence type="ECO:0000256" key="7">
    <source>
        <dbReference type="SAM" id="Phobius"/>
    </source>
</evidence>
<evidence type="ECO:0000256" key="6">
    <source>
        <dbReference type="ARBA" id="ARBA00023136"/>
    </source>
</evidence>
<dbReference type="InterPro" id="IPR006153">
    <property type="entry name" value="Cation/H_exchanger_TM"/>
</dbReference>
<feature type="transmembrane region" description="Helical" evidence="7">
    <location>
        <begin position="59"/>
        <end position="76"/>
    </location>
</feature>
<evidence type="ECO:0000256" key="3">
    <source>
        <dbReference type="ARBA" id="ARBA00022448"/>
    </source>
</evidence>
<feature type="non-terminal residue" evidence="9">
    <location>
        <position position="157"/>
    </location>
</feature>
<keyword evidence="6 7" id="KW-0472">Membrane</keyword>
<dbReference type="InterPro" id="IPR038770">
    <property type="entry name" value="Na+/solute_symporter_sf"/>
</dbReference>
<dbReference type="Gene3D" id="1.20.1530.20">
    <property type="match status" value="1"/>
</dbReference>
<name>A0A106BJP3_THIDE</name>
<keyword evidence="5 7" id="KW-1133">Transmembrane helix</keyword>
<dbReference type="GO" id="GO:1902600">
    <property type="term" value="P:proton transmembrane transport"/>
    <property type="evidence" value="ECO:0007669"/>
    <property type="project" value="InterPro"/>
</dbReference>